<dbReference type="GO" id="GO:0019825">
    <property type="term" value="F:oxygen binding"/>
    <property type="evidence" value="ECO:0007669"/>
    <property type="project" value="InterPro"/>
</dbReference>
<evidence type="ECO:0000313" key="2">
    <source>
        <dbReference type="EMBL" id="RXF72368.1"/>
    </source>
</evidence>
<dbReference type="InterPro" id="IPR012292">
    <property type="entry name" value="Globin/Proto"/>
</dbReference>
<evidence type="ECO:0000313" key="3">
    <source>
        <dbReference type="Proteomes" id="UP000290848"/>
    </source>
</evidence>
<dbReference type="GO" id="GO:0020037">
    <property type="term" value="F:heme binding"/>
    <property type="evidence" value="ECO:0007669"/>
    <property type="project" value="InterPro"/>
</dbReference>
<proteinExistence type="predicted"/>
<comment type="caution">
    <text evidence="2">The sequence shown here is derived from an EMBL/GenBank/DDBJ whole genome shotgun (WGS) entry which is preliminary data.</text>
</comment>
<dbReference type="Proteomes" id="UP000290848">
    <property type="component" value="Unassembled WGS sequence"/>
</dbReference>
<dbReference type="EMBL" id="VWNE01000043">
    <property type="protein sequence ID" value="KAA8476405.1"/>
    <property type="molecule type" value="Genomic_DNA"/>
</dbReference>
<sequence>MKRDICGPDDVVLFVNEFYVLALQDPLLGPVFAHAITDWTPHLDRLYKFWNSALFEELTVTEQSISSHSTLNVDRAHYDRWLLHFNRTIDTYFEGEVANRAKKKAAQTAGLFLSHLKASGR</sequence>
<dbReference type="SUPFAM" id="SSF46458">
    <property type="entry name" value="Globin-like"/>
    <property type="match status" value="1"/>
</dbReference>
<dbReference type="InterPro" id="IPR009050">
    <property type="entry name" value="Globin-like_sf"/>
</dbReference>
<dbReference type="AlphaFoldDB" id="A0A4Q0MFU9"/>
<organism evidence="2 3">
    <name type="scientific">Arcticibacter tournemirensis</name>
    <dbReference type="NCBI Taxonomy" id="699437"/>
    <lineage>
        <taxon>Bacteria</taxon>
        <taxon>Pseudomonadati</taxon>
        <taxon>Bacteroidota</taxon>
        <taxon>Sphingobacteriia</taxon>
        <taxon>Sphingobacteriales</taxon>
        <taxon>Sphingobacteriaceae</taxon>
        <taxon>Arcticibacter</taxon>
    </lineage>
</organism>
<dbReference type="Proteomes" id="UP000322918">
    <property type="component" value="Unassembled WGS sequence"/>
</dbReference>
<gene>
    <name evidence="2" type="ORF">EKH83_01165</name>
    <name evidence="1" type="ORF">F1649_20025</name>
</gene>
<name>A0A4Q0MFU9_9SPHI</name>
<accession>A0A4Q0MFU9</accession>
<dbReference type="CDD" id="cd08916">
    <property type="entry name" value="TrHb3_P"/>
    <property type="match status" value="1"/>
</dbReference>
<reference evidence="1 4" key="2">
    <citation type="submission" date="2019-09" db="EMBL/GenBank/DDBJ databases">
        <title>Pararcticibacter amylolyticus gen. nov., sp. nov., isolated from a rottenly hemp rope, and reclassification of Pedobacter tournemirensis as Pararcticibacter tournemirensis comb. nov.</title>
        <authorList>
            <person name="Cai Y."/>
        </authorList>
    </citation>
    <scope>NUCLEOTIDE SEQUENCE [LARGE SCALE GENOMIC DNA]</scope>
    <source>
        <strain evidence="1 4">TF5-37.2-LB10</strain>
    </source>
</reference>
<protein>
    <submittedName>
        <fullName evidence="2">Group III truncated hemoglobin</fullName>
    </submittedName>
</protein>
<reference evidence="2 3" key="1">
    <citation type="submission" date="2018-12" db="EMBL/GenBank/DDBJ databases">
        <title>The Draft Genome Sequence of the Soil Bacterium Pedobacter tournemirensis R1.</title>
        <authorList>
            <person name="He J."/>
        </authorList>
    </citation>
    <scope>NUCLEOTIDE SEQUENCE [LARGE SCALE GENOMIC DNA]</scope>
    <source>
        <strain evidence="2 3">R1</strain>
    </source>
</reference>
<dbReference type="OrthoDB" id="25954at2"/>
<evidence type="ECO:0000313" key="4">
    <source>
        <dbReference type="Proteomes" id="UP000322918"/>
    </source>
</evidence>
<evidence type="ECO:0000313" key="1">
    <source>
        <dbReference type="EMBL" id="KAA8476405.1"/>
    </source>
</evidence>
<dbReference type="RefSeq" id="WP_128767553.1">
    <property type="nucleotide sequence ID" value="NZ_RXOC01000001.1"/>
</dbReference>
<keyword evidence="4" id="KW-1185">Reference proteome</keyword>
<dbReference type="EMBL" id="RXOC01000001">
    <property type="protein sequence ID" value="RXF72368.1"/>
    <property type="molecule type" value="Genomic_DNA"/>
</dbReference>
<dbReference type="Gene3D" id="1.10.490.10">
    <property type="entry name" value="Globins"/>
    <property type="match status" value="1"/>
</dbReference>